<comment type="caution">
    <text evidence="2">The sequence shown here is derived from an EMBL/GenBank/DDBJ whole genome shotgun (WGS) entry which is preliminary data.</text>
</comment>
<organism evidence="2 3">
    <name type="scientific">Carnegiea gigantea</name>
    <dbReference type="NCBI Taxonomy" id="171969"/>
    <lineage>
        <taxon>Eukaryota</taxon>
        <taxon>Viridiplantae</taxon>
        <taxon>Streptophyta</taxon>
        <taxon>Embryophyta</taxon>
        <taxon>Tracheophyta</taxon>
        <taxon>Spermatophyta</taxon>
        <taxon>Magnoliopsida</taxon>
        <taxon>eudicotyledons</taxon>
        <taxon>Gunneridae</taxon>
        <taxon>Pentapetalae</taxon>
        <taxon>Caryophyllales</taxon>
        <taxon>Cactineae</taxon>
        <taxon>Cactaceae</taxon>
        <taxon>Cactoideae</taxon>
        <taxon>Echinocereeae</taxon>
        <taxon>Carnegiea</taxon>
    </lineage>
</organism>
<protein>
    <submittedName>
        <fullName evidence="2">Uncharacterized protein</fullName>
    </submittedName>
</protein>
<keyword evidence="3" id="KW-1185">Reference proteome</keyword>
<reference evidence="2" key="1">
    <citation type="submission" date="2022-04" db="EMBL/GenBank/DDBJ databases">
        <title>Carnegiea gigantea Genome sequencing and assembly v2.</title>
        <authorList>
            <person name="Copetti D."/>
            <person name="Sanderson M.J."/>
            <person name="Burquez A."/>
            <person name="Wojciechowski M.F."/>
        </authorList>
    </citation>
    <scope>NUCLEOTIDE SEQUENCE</scope>
    <source>
        <strain evidence="2">SGP5-SGP5p</strain>
        <tissue evidence="2">Aerial part</tissue>
    </source>
</reference>
<feature type="compositionally biased region" description="Acidic residues" evidence="1">
    <location>
        <begin position="72"/>
        <end position="82"/>
    </location>
</feature>
<sequence length="265" mass="29102">MLLNEAERLGVLQGQAFRSLESAFTELYWSAFESWIWLFGDRIYETQFRPKGSLGENLGAGQQEESSARETVDEDSALEEADDVKQEEGVKPMNARPPFHYSSNSSSINTTSFSHIEYSSVHLSRGVVENVGSAVSVPVSLRSTSHPPHPLPEDFHVLCPCFSLAEAEGAAAEFELPEIVQATFYTILLNEAVELGVADKYTAESTKSSLVDLRSSTFEMDCMDCPLRGAQLYRPTDEVEVRGSEDGQEERSGSAGPSTPSSDEE</sequence>
<name>A0A9Q1Q855_9CARY</name>
<dbReference type="EMBL" id="JAKOGI010000602">
    <property type="protein sequence ID" value="KAJ8432493.1"/>
    <property type="molecule type" value="Genomic_DNA"/>
</dbReference>
<dbReference type="AlphaFoldDB" id="A0A9Q1Q855"/>
<dbReference type="Proteomes" id="UP001153076">
    <property type="component" value="Unassembled WGS sequence"/>
</dbReference>
<proteinExistence type="predicted"/>
<evidence type="ECO:0000256" key="1">
    <source>
        <dbReference type="SAM" id="MobiDB-lite"/>
    </source>
</evidence>
<accession>A0A9Q1Q855</accession>
<feature type="region of interest" description="Disordered" evidence="1">
    <location>
        <begin position="234"/>
        <end position="265"/>
    </location>
</feature>
<evidence type="ECO:0000313" key="2">
    <source>
        <dbReference type="EMBL" id="KAJ8432493.1"/>
    </source>
</evidence>
<evidence type="ECO:0000313" key="3">
    <source>
        <dbReference type="Proteomes" id="UP001153076"/>
    </source>
</evidence>
<feature type="compositionally biased region" description="Basic and acidic residues" evidence="1">
    <location>
        <begin position="235"/>
        <end position="252"/>
    </location>
</feature>
<gene>
    <name evidence="2" type="ORF">Cgig2_003570</name>
</gene>
<feature type="compositionally biased region" description="Polar residues" evidence="1">
    <location>
        <begin position="255"/>
        <end position="265"/>
    </location>
</feature>
<feature type="region of interest" description="Disordered" evidence="1">
    <location>
        <begin position="54"/>
        <end position="105"/>
    </location>
</feature>